<evidence type="ECO:0000313" key="2">
    <source>
        <dbReference type="EMBL" id="RDX86760.1"/>
    </source>
</evidence>
<evidence type="ECO:0000313" key="3">
    <source>
        <dbReference type="Proteomes" id="UP000257109"/>
    </source>
</evidence>
<reference evidence="2" key="1">
    <citation type="submission" date="2018-05" db="EMBL/GenBank/DDBJ databases">
        <title>Draft genome of Mucuna pruriens seed.</title>
        <authorList>
            <person name="Nnadi N.E."/>
            <person name="Vos R."/>
            <person name="Hasami M.H."/>
            <person name="Devisetty U.K."/>
            <person name="Aguiy J.C."/>
        </authorList>
    </citation>
    <scope>NUCLEOTIDE SEQUENCE [LARGE SCALE GENOMIC DNA]</scope>
    <source>
        <strain evidence="2">JCA_2017</strain>
    </source>
</reference>
<proteinExistence type="predicted"/>
<organism evidence="2 3">
    <name type="scientific">Mucuna pruriens</name>
    <name type="common">Velvet bean</name>
    <name type="synonym">Dolichos pruriens</name>
    <dbReference type="NCBI Taxonomy" id="157652"/>
    <lineage>
        <taxon>Eukaryota</taxon>
        <taxon>Viridiplantae</taxon>
        <taxon>Streptophyta</taxon>
        <taxon>Embryophyta</taxon>
        <taxon>Tracheophyta</taxon>
        <taxon>Spermatophyta</taxon>
        <taxon>Magnoliopsida</taxon>
        <taxon>eudicotyledons</taxon>
        <taxon>Gunneridae</taxon>
        <taxon>Pentapetalae</taxon>
        <taxon>rosids</taxon>
        <taxon>fabids</taxon>
        <taxon>Fabales</taxon>
        <taxon>Fabaceae</taxon>
        <taxon>Papilionoideae</taxon>
        <taxon>50 kb inversion clade</taxon>
        <taxon>NPAAA clade</taxon>
        <taxon>indigoferoid/millettioid clade</taxon>
        <taxon>Phaseoleae</taxon>
        <taxon>Mucuna</taxon>
    </lineage>
</organism>
<gene>
    <name evidence="2" type="ORF">CR513_31870</name>
</gene>
<dbReference type="Proteomes" id="UP000257109">
    <property type="component" value="Unassembled WGS sequence"/>
</dbReference>
<feature type="region of interest" description="Disordered" evidence="1">
    <location>
        <begin position="92"/>
        <end position="132"/>
    </location>
</feature>
<dbReference type="EMBL" id="QJKJ01006428">
    <property type="protein sequence ID" value="RDX86760.1"/>
    <property type="molecule type" value="Genomic_DNA"/>
</dbReference>
<feature type="non-terminal residue" evidence="2">
    <location>
        <position position="1"/>
    </location>
</feature>
<accession>A0A371G881</accession>
<dbReference type="AlphaFoldDB" id="A0A371G881"/>
<evidence type="ECO:0000256" key="1">
    <source>
        <dbReference type="SAM" id="MobiDB-lite"/>
    </source>
</evidence>
<feature type="compositionally biased region" description="Polar residues" evidence="1">
    <location>
        <begin position="96"/>
        <end position="109"/>
    </location>
</feature>
<protein>
    <submittedName>
        <fullName evidence="2">Uncharacterized protein</fullName>
    </submittedName>
</protein>
<dbReference type="OrthoDB" id="29024at2759"/>
<sequence>MDCEVLEGLYKCIDRLSENDEFVDHIHNELPIYKRAGGMFGFPAAVRKRTTMAPVGELDEEGEDAEDELVFDDDVLTWRDVASATGAAEPLKYTRRQTQMQRTVVASTSNKEKGKGVVEEEDAAELNAEANE</sequence>
<keyword evidence="3" id="KW-1185">Reference proteome</keyword>
<comment type="caution">
    <text evidence="2">The sequence shown here is derived from an EMBL/GenBank/DDBJ whole genome shotgun (WGS) entry which is preliminary data.</text>
</comment>
<dbReference type="STRING" id="157652.A0A371G881"/>
<name>A0A371G881_MUCPR</name>